<dbReference type="InterPro" id="IPR021804">
    <property type="entry name" value="DUF3375"/>
</dbReference>
<dbReference type="Pfam" id="PF11855">
    <property type="entry name" value="DUF3375"/>
    <property type="match status" value="1"/>
</dbReference>
<evidence type="ECO:0000313" key="2">
    <source>
        <dbReference type="Proteomes" id="UP001209654"/>
    </source>
</evidence>
<protein>
    <recommendedName>
        <fullName evidence="3">DUF3375 domain-containing protein</fullName>
    </recommendedName>
</protein>
<proteinExistence type="predicted"/>
<evidence type="ECO:0000313" key="1">
    <source>
        <dbReference type="EMBL" id="GLB67727.1"/>
    </source>
</evidence>
<organism evidence="1 2">
    <name type="scientific">Arthrobacter mangrovi</name>
    <dbReference type="NCBI Taxonomy" id="2966350"/>
    <lineage>
        <taxon>Bacteria</taxon>
        <taxon>Bacillati</taxon>
        <taxon>Actinomycetota</taxon>
        <taxon>Actinomycetes</taxon>
        <taxon>Micrococcales</taxon>
        <taxon>Micrococcaceae</taxon>
        <taxon>Arthrobacter</taxon>
    </lineage>
</organism>
<sequence length="486" mass="54297">MRSTQQAVANWHAQKEFKLSPAWKLLSAAPWTVAFFRSEFTSNRPRIGMEEFHASLAAFIAELREEHLSLNEQWQASNYADSWVRQQFLARPMIDGQFVYEPTASTQRVLNFIDGLTRERTNLNSSRLNTLLTSIESLAHETDPDADTRIRQLEAEIEERQAQIRALKAGAEPDVLPHDTAVAAARSILDLASSLPADFKRMRDGVERMLHAIRQEIMESSVAKGVAVGQVLEGDRQLRSTAEGETFRGFTEFLNDPQQQSRFRQAVREVLEREFVEELAADERHTLANLVRELRRQASEVHAIYGRLSESLHTYVQSDEFRESMLLRRAIRAAELSVARSPALRTRTPVARLHLFAPEFETLAGIGLFNPDDHVPPPKLADPPQLGEADIQRTPATPKADFAAIKAAVAEATAAGPGGRATLRAVLDRLPAGHRHINTVRGLVLTARNTGQDVSGDRFEEVEFTELGGASRKAYLPLITFTKESA</sequence>
<dbReference type="Proteomes" id="UP001209654">
    <property type="component" value="Unassembled WGS sequence"/>
</dbReference>
<evidence type="ECO:0008006" key="3">
    <source>
        <dbReference type="Google" id="ProtNLM"/>
    </source>
</evidence>
<reference evidence="1 2" key="1">
    <citation type="journal article" date="2023" name="Int. J. Syst. Evol. Microbiol.">
        <title>Arthrobacter mangrovi sp. nov., an actinobacterium isolated from the rhizosphere of a mangrove.</title>
        <authorList>
            <person name="Hamada M."/>
            <person name="Saitou S."/>
            <person name="Enomoto N."/>
            <person name="Nanri K."/>
            <person name="Hidaka K."/>
            <person name="Miura T."/>
            <person name="Tamura T."/>
        </authorList>
    </citation>
    <scope>NUCLEOTIDE SEQUENCE [LARGE SCALE GENOMIC DNA]</scope>
    <source>
        <strain evidence="1 2">NBRC 112813</strain>
    </source>
</reference>
<dbReference type="RefSeq" id="WP_264795826.1">
    <property type="nucleotide sequence ID" value="NZ_BRVS01000008.1"/>
</dbReference>
<gene>
    <name evidence="1" type="ORF">AHIS1636_21670</name>
</gene>
<keyword evidence="2" id="KW-1185">Reference proteome</keyword>
<dbReference type="EMBL" id="BRVS01000008">
    <property type="protein sequence ID" value="GLB67727.1"/>
    <property type="molecule type" value="Genomic_DNA"/>
</dbReference>
<accession>A0ABQ5MVQ3</accession>
<comment type="caution">
    <text evidence="1">The sequence shown here is derived from an EMBL/GenBank/DDBJ whole genome shotgun (WGS) entry which is preliminary data.</text>
</comment>
<name>A0ABQ5MVQ3_9MICC</name>